<feature type="region of interest" description="Disordered" evidence="7">
    <location>
        <begin position="280"/>
        <end position="593"/>
    </location>
</feature>
<keyword evidence="3" id="KW-0805">Transcription regulation</keyword>
<evidence type="ECO:0000256" key="4">
    <source>
        <dbReference type="ARBA" id="ARBA00023125"/>
    </source>
</evidence>
<proteinExistence type="inferred from homology"/>
<dbReference type="OrthoDB" id="76676at2759"/>
<reference evidence="9" key="1">
    <citation type="journal article" date="2017" name="Nat. Ecol. Evol.">
        <title>Genome expansion and lineage-specific genetic innovations in the forest pathogenic fungi Armillaria.</title>
        <authorList>
            <person name="Sipos G."/>
            <person name="Prasanna A.N."/>
            <person name="Walter M.C."/>
            <person name="O'Connor E."/>
            <person name="Balint B."/>
            <person name="Krizsan K."/>
            <person name="Kiss B."/>
            <person name="Hess J."/>
            <person name="Varga T."/>
            <person name="Slot J."/>
            <person name="Riley R."/>
            <person name="Boka B."/>
            <person name="Rigling D."/>
            <person name="Barry K."/>
            <person name="Lee J."/>
            <person name="Mihaltcheva S."/>
            <person name="LaButti K."/>
            <person name="Lipzen A."/>
            <person name="Waldron R."/>
            <person name="Moloney N.M."/>
            <person name="Sperisen C."/>
            <person name="Kredics L."/>
            <person name="Vagvoelgyi C."/>
            <person name="Patrignani A."/>
            <person name="Fitzpatrick D."/>
            <person name="Nagy I."/>
            <person name="Doyle S."/>
            <person name="Anderson J.B."/>
            <person name="Grigoriev I.V."/>
            <person name="Gueldener U."/>
            <person name="Muensterkoetter M."/>
            <person name="Nagy L.G."/>
        </authorList>
    </citation>
    <scope>NUCLEOTIDE SEQUENCE [LARGE SCALE GENOMIC DNA]</scope>
    <source>
        <strain evidence="9">C18/9</strain>
    </source>
</reference>
<feature type="compositionally biased region" description="Basic and acidic residues" evidence="7">
    <location>
        <begin position="367"/>
        <end position="385"/>
    </location>
</feature>
<dbReference type="InterPro" id="IPR011039">
    <property type="entry name" value="TFIIF_interaction"/>
</dbReference>
<feature type="compositionally biased region" description="Acidic residues" evidence="7">
    <location>
        <begin position="335"/>
        <end position="366"/>
    </location>
</feature>
<evidence type="ECO:0000313" key="8">
    <source>
        <dbReference type="EMBL" id="SJL01998.1"/>
    </source>
</evidence>
<feature type="compositionally biased region" description="Polar residues" evidence="7">
    <location>
        <begin position="455"/>
        <end position="478"/>
    </location>
</feature>
<dbReference type="GO" id="GO:0005674">
    <property type="term" value="C:transcription factor TFIIF complex"/>
    <property type="evidence" value="ECO:0007669"/>
    <property type="project" value="TreeGrafter"/>
</dbReference>
<feature type="compositionally biased region" description="Polar residues" evidence="7">
    <location>
        <begin position="524"/>
        <end position="537"/>
    </location>
</feature>
<dbReference type="Proteomes" id="UP000219338">
    <property type="component" value="Unassembled WGS sequence"/>
</dbReference>
<gene>
    <name evidence="8" type="ORF">ARMOST_05322</name>
</gene>
<keyword evidence="4" id="KW-0238">DNA-binding</keyword>
<evidence type="ECO:0000256" key="5">
    <source>
        <dbReference type="ARBA" id="ARBA00023163"/>
    </source>
</evidence>
<dbReference type="PANTHER" id="PTHR13011:SF0">
    <property type="entry name" value="GENERAL TRANSCRIPTION FACTOR IIF SUBUNIT 1"/>
    <property type="match status" value="1"/>
</dbReference>
<keyword evidence="5" id="KW-0804">Transcription</keyword>
<evidence type="ECO:0000256" key="6">
    <source>
        <dbReference type="ARBA" id="ARBA00023242"/>
    </source>
</evidence>
<protein>
    <submittedName>
        <fullName evidence="8">Uncharacterized protein</fullName>
    </submittedName>
</protein>
<dbReference type="EMBL" id="FUEG01000003">
    <property type="protein sequence ID" value="SJL01998.1"/>
    <property type="molecule type" value="Genomic_DNA"/>
</dbReference>
<dbReference type="InterPro" id="IPR008851">
    <property type="entry name" value="TFIIF-alpha"/>
</dbReference>
<accession>A0A284QZT7</accession>
<keyword evidence="9" id="KW-1185">Reference proteome</keyword>
<dbReference type="GO" id="GO:0006367">
    <property type="term" value="P:transcription initiation at RNA polymerase II promoter"/>
    <property type="evidence" value="ECO:0007669"/>
    <property type="project" value="InterPro"/>
</dbReference>
<dbReference type="STRING" id="47428.A0A284QZT7"/>
<feature type="compositionally biased region" description="Basic and acidic residues" evidence="7">
    <location>
        <begin position="323"/>
        <end position="334"/>
    </location>
</feature>
<organism evidence="8 9">
    <name type="scientific">Armillaria ostoyae</name>
    <name type="common">Armillaria root rot fungus</name>
    <dbReference type="NCBI Taxonomy" id="47428"/>
    <lineage>
        <taxon>Eukaryota</taxon>
        <taxon>Fungi</taxon>
        <taxon>Dikarya</taxon>
        <taxon>Basidiomycota</taxon>
        <taxon>Agaricomycotina</taxon>
        <taxon>Agaricomycetes</taxon>
        <taxon>Agaricomycetidae</taxon>
        <taxon>Agaricales</taxon>
        <taxon>Marasmiineae</taxon>
        <taxon>Physalacriaceae</taxon>
        <taxon>Armillaria</taxon>
    </lineage>
</organism>
<comment type="subcellular location">
    <subcellularLocation>
        <location evidence="1">Nucleus</location>
    </subcellularLocation>
</comment>
<name>A0A284QZT7_ARMOS</name>
<evidence type="ECO:0000313" key="9">
    <source>
        <dbReference type="Proteomes" id="UP000219338"/>
    </source>
</evidence>
<evidence type="ECO:0000256" key="2">
    <source>
        <dbReference type="ARBA" id="ARBA00005249"/>
    </source>
</evidence>
<dbReference type="PANTHER" id="PTHR13011">
    <property type="entry name" value="TFIIF-ALPHA"/>
    <property type="match status" value="1"/>
</dbReference>
<dbReference type="GO" id="GO:0001096">
    <property type="term" value="F:TFIIF-class transcription factor complex binding"/>
    <property type="evidence" value="ECO:0007669"/>
    <property type="project" value="TreeGrafter"/>
</dbReference>
<dbReference type="GO" id="GO:0016251">
    <property type="term" value="F:RNA polymerase II general transcription initiation factor activity"/>
    <property type="evidence" value="ECO:0007669"/>
    <property type="project" value="TreeGrafter"/>
</dbReference>
<dbReference type="OMA" id="IPIMTTK"/>
<evidence type="ECO:0000256" key="3">
    <source>
        <dbReference type="ARBA" id="ARBA00023015"/>
    </source>
</evidence>
<dbReference type="AlphaFoldDB" id="A0A284QZT7"/>
<dbReference type="SUPFAM" id="SSF50916">
    <property type="entry name" value="Rap30/74 interaction domains"/>
    <property type="match status" value="1"/>
</dbReference>
<evidence type="ECO:0000256" key="1">
    <source>
        <dbReference type="ARBA" id="ARBA00004123"/>
    </source>
</evidence>
<sequence length="660" mass="72078">MPPKKDLASILFHKKKPPVAKAQPKAGSSPQKPRPPKVVAPRKQEDDDDDLHLPDGPYSDFKLFSSALNGWKYDVMKFDSRKPVDIATWPPPIKLNRKDLRKDDPAANVPGAPVGPMLGADGQPVLQDGKIVMVDAEGRIVQDEASKAKGAPAKKKFQKKTKQVFVVPEEVRLLRKEERYPWVLEDGMAKETWVAQLDDTTKAQTHAFFMPAANDVFKFVPAHRWYKFQKKMKHDLPTDTANVEAQYAKHQKRDPTAWLSQRTGRAISSQTAAMFKAEAEGTTVDGPNSLVHTSGQSLGPGGRRLKVVDNGMSGLFGDEEDGEGSRRQREKEYGEEGDLDEQEYEEEFADDDEKMEVDNDDEEAKELEERLKKEYKSANKTREGYIDDSDEEEKPKMSKEERRMQKLIRNREGGDPDDSDDENKNPYASSEESSEEEEEIPAQPVSQPPPPANETPANSQAPQTPKPSTSQPALNGSKSDVRATSPVASSLSGHSVVAKRATSPKAPKLKPSGGSRGGSPLASRATSPVPVSNSRATSPVAGAGSRAGSPVVQNGKKRKADDGAASPQGGGQAGGPPKPKKRKSNAGPVPPLEDRMVIEWLKNTPNASTRDCIQHFTPFLRDEGKKAKFTALVKEVAQLKDGVLVLRAAYRNGGAPASPV</sequence>
<feature type="region of interest" description="Disordered" evidence="7">
    <location>
        <begin position="1"/>
        <end position="56"/>
    </location>
</feature>
<dbReference type="GO" id="GO:0003677">
    <property type="term" value="F:DNA binding"/>
    <property type="evidence" value="ECO:0007669"/>
    <property type="project" value="UniProtKB-KW"/>
</dbReference>
<comment type="similarity">
    <text evidence="2">Belongs to the TFIIF alpha subunit family.</text>
</comment>
<keyword evidence="6" id="KW-0539">Nucleus</keyword>
<dbReference type="GO" id="GO:0032968">
    <property type="term" value="P:positive regulation of transcription elongation by RNA polymerase II"/>
    <property type="evidence" value="ECO:0007669"/>
    <property type="project" value="InterPro"/>
</dbReference>
<evidence type="ECO:0000256" key="7">
    <source>
        <dbReference type="SAM" id="MobiDB-lite"/>
    </source>
</evidence>
<feature type="compositionally biased region" description="Basic and acidic residues" evidence="7">
    <location>
        <begin position="393"/>
        <end position="414"/>
    </location>
</feature>